<gene>
    <name evidence="2" type="ORF">OA86_06345</name>
</gene>
<dbReference type="STRING" id="266749.SAMN05421876_10211"/>
<accession>A0A0C1FEI4</accession>
<evidence type="ECO:0000313" key="3">
    <source>
        <dbReference type="Proteomes" id="UP000031473"/>
    </source>
</evidence>
<protein>
    <submittedName>
        <fullName evidence="2">Uncharacterized protein</fullName>
    </submittedName>
</protein>
<sequence>MRRSNFPKTSQSLIINVKLLFKKYRSCFFGVRVVLKIKSIIMKKLSIAIVLVGLSVSFAKAQTTDTKSKVKTEAAVVAEVKADTTVVNPAAEATKVETMKMEEAEVKKEMPADTKQKARMEKKEAKKLVE</sequence>
<comment type="caution">
    <text evidence="2">The sequence shown here is derived from an EMBL/GenBank/DDBJ whole genome shotgun (WGS) entry which is preliminary data.</text>
</comment>
<name>A0A0C1FEI4_9FLAO</name>
<reference evidence="2 3" key="1">
    <citation type="submission" date="2014-10" db="EMBL/GenBank/DDBJ databases">
        <title>Kaistella jeonii genome.</title>
        <authorList>
            <person name="Clayton J.T."/>
            <person name="Newman J.D."/>
        </authorList>
    </citation>
    <scope>NUCLEOTIDE SEQUENCE [LARGE SCALE GENOMIC DNA]</scope>
    <source>
        <strain evidence="2 3">DSM 17048</strain>
    </source>
</reference>
<dbReference type="EMBL" id="JSYL01000002">
    <property type="protein sequence ID" value="KIA90198.1"/>
    <property type="molecule type" value="Genomic_DNA"/>
</dbReference>
<feature type="region of interest" description="Disordered" evidence="1">
    <location>
        <begin position="102"/>
        <end position="130"/>
    </location>
</feature>
<evidence type="ECO:0000256" key="1">
    <source>
        <dbReference type="SAM" id="MobiDB-lite"/>
    </source>
</evidence>
<evidence type="ECO:0000313" key="2">
    <source>
        <dbReference type="EMBL" id="KIA90198.1"/>
    </source>
</evidence>
<dbReference type="Proteomes" id="UP000031473">
    <property type="component" value="Unassembled WGS sequence"/>
</dbReference>
<keyword evidence="3" id="KW-1185">Reference proteome</keyword>
<proteinExistence type="predicted"/>
<dbReference type="AlphaFoldDB" id="A0A0C1FEI4"/>
<organism evidence="2 3">
    <name type="scientific">Kaistella jeonii</name>
    <dbReference type="NCBI Taxonomy" id="266749"/>
    <lineage>
        <taxon>Bacteria</taxon>
        <taxon>Pseudomonadati</taxon>
        <taxon>Bacteroidota</taxon>
        <taxon>Flavobacteriia</taxon>
        <taxon>Flavobacteriales</taxon>
        <taxon>Weeksellaceae</taxon>
        <taxon>Chryseobacterium group</taxon>
        <taxon>Kaistella</taxon>
    </lineage>
</organism>